<evidence type="ECO:0000313" key="7">
    <source>
        <dbReference type="Proteomes" id="UP001596156"/>
    </source>
</evidence>
<evidence type="ECO:0000256" key="1">
    <source>
        <dbReference type="ARBA" id="ARBA00023015"/>
    </source>
</evidence>
<dbReference type="PROSITE" id="PS50949">
    <property type="entry name" value="HTH_GNTR"/>
    <property type="match status" value="1"/>
</dbReference>
<protein>
    <submittedName>
        <fullName evidence="6">GntR family transcriptional regulator</fullName>
    </submittedName>
</protein>
<evidence type="ECO:0000256" key="3">
    <source>
        <dbReference type="ARBA" id="ARBA00023163"/>
    </source>
</evidence>
<dbReference type="Gene3D" id="1.10.10.10">
    <property type="entry name" value="Winged helix-like DNA-binding domain superfamily/Winged helix DNA-binding domain"/>
    <property type="match status" value="1"/>
</dbReference>
<dbReference type="SMART" id="SM00345">
    <property type="entry name" value="HTH_GNTR"/>
    <property type="match status" value="1"/>
</dbReference>
<feature type="domain" description="HTH gntR-type" evidence="5">
    <location>
        <begin position="15"/>
        <end position="84"/>
    </location>
</feature>
<dbReference type="EMBL" id="JBHSKL010000047">
    <property type="protein sequence ID" value="MFC5229159.1"/>
    <property type="molecule type" value="Genomic_DNA"/>
</dbReference>
<keyword evidence="3" id="KW-0804">Transcription</keyword>
<dbReference type="SUPFAM" id="SSF46785">
    <property type="entry name" value="Winged helix' DNA-binding domain"/>
    <property type="match status" value="1"/>
</dbReference>
<dbReference type="PANTHER" id="PTHR44846">
    <property type="entry name" value="MANNOSYL-D-GLYCERATE TRANSPORT/METABOLISM SYSTEM REPRESSOR MNGR-RELATED"/>
    <property type="match status" value="1"/>
</dbReference>
<feature type="region of interest" description="Disordered" evidence="4">
    <location>
        <begin position="72"/>
        <end position="93"/>
    </location>
</feature>
<dbReference type="InterPro" id="IPR000524">
    <property type="entry name" value="Tscrpt_reg_HTH_GntR"/>
</dbReference>
<name>A0ABW0DF92_STRFI</name>
<dbReference type="PRINTS" id="PR00035">
    <property type="entry name" value="HTHGNTR"/>
</dbReference>
<dbReference type="InterPro" id="IPR050679">
    <property type="entry name" value="Bact_HTH_transcr_reg"/>
</dbReference>
<dbReference type="PANTHER" id="PTHR44846:SF17">
    <property type="entry name" value="GNTR-FAMILY TRANSCRIPTIONAL REGULATOR"/>
    <property type="match status" value="1"/>
</dbReference>
<dbReference type="InterPro" id="IPR036390">
    <property type="entry name" value="WH_DNA-bd_sf"/>
</dbReference>
<comment type="caution">
    <text evidence="6">The sequence shown here is derived from an EMBL/GenBank/DDBJ whole genome shotgun (WGS) entry which is preliminary data.</text>
</comment>
<keyword evidence="2" id="KW-0238">DNA-binding</keyword>
<dbReference type="RefSeq" id="WP_309062571.1">
    <property type="nucleotide sequence ID" value="NZ_BAAASS010000006.1"/>
</dbReference>
<evidence type="ECO:0000259" key="5">
    <source>
        <dbReference type="PROSITE" id="PS50949"/>
    </source>
</evidence>
<dbReference type="CDD" id="cd07377">
    <property type="entry name" value="WHTH_GntR"/>
    <property type="match status" value="1"/>
</dbReference>
<accession>A0ABW0DF92</accession>
<evidence type="ECO:0000256" key="4">
    <source>
        <dbReference type="SAM" id="MobiDB-lite"/>
    </source>
</evidence>
<evidence type="ECO:0000313" key="6">
    <source>
        <dbReference type="EMBL" id="MFC5229159.1"/>
    </source>
</evidence>
<sequence length="294" mass="33131">MAVDQENVAANGSRRLSPQEIADILRERIRVGELRAGDRLPTQAELAEEFGVERGTVRQALRALQEDGLLSNVSKGSPPRIAEPAPAREEPQPTMVGLAPRLTEAFSPAHVRIDAVCLTAESLMLALSEPVRHIHEGRLRPDSVEVRLLLPSREINLAFPVPVGGRDGDDDPVHERWLTQRNAQARVLRHNLLALRATHGIDVRVTFRALPFTPPVKLYLLNGEEALIGYYMLTRREEEWESRTLEMYDALGSQSLLFSFVRQAGQRDRAFVEESQKWFDALWETITTDLTLSY</sequence>
<proteinExistence type="predicted"/>
<organism evidence="6 7">
    <name type="scientific">Streptomyces fimbriatus</name>
    <dbReference type="NCBI Taxonomy" id="68197"/>
    <lineage>
        <taxon>Bacteria</taxon>
        <taxon>Bacillati</taxon>
        <taxon>Actinomycetota</taxon>
        <taxon>Actinomycetes</taxon>
        <taxon>Kitasatosporales</taxon>
        <taxon>Streptomycetaceae</taxon>
        <taxon>Streptomyces</taxon>
    </lineage>
</organism>
<evidence type="ECO:0000256" key="2">
    <source>
        <dbReference type="ARBA" id="ARBA00023125"/>
    </source>
</evidence>
<reference evidence="7" key="1">
    <citation type="journal article" date="2019" name="Int. J. Syst. Evol. Microbiol.">
        <title>The Global Catalogue of Microorganisms (GCM) 10K type strain sequencing project: providing services to taxonomists for standard genome sequencing and annotation.</title>
        <authorList>
            <consortium name="The Broad Institute Genomics Platform"/>
            <consortium name="The Broad Institute Genome Sequencing Center for Infectious Disease"/>
            <person name="Wu L."/>
            <person name="Ma J."/>
        </authorList>
    </citation>
    <scope>NUCLEOTIDE SEQUENCE [LARGE SCALE GENOMIC DNA]</scope>
    <source>
        <strain evidence="7">CCM 8479</strain>
    </source>
</reference>
<keyword evidence="7" id="KW-1185">Reference proteome</keyword>
<dbReference type="Pfam" id="PF00392">
    <property type="entry name" value="GntR"/>
    <property type="match status" value="1"/>
</dbReference>
<dbReference type="Proteomes" id="UP001596156">
    <property type="component" value="Unassembled WGS sequence"/>
</dbReference>
<keyword evidence="1" id="KW-0805">Transcription regulation</keyword>
<dbReference type="InterPro" id="IPR036388">
    <property type="entry name" value="WH-like_DNA-bd_sf"/>
</dbReference>
<gene>
    <name evidence="6" type="ORF">ACFPN6_32330</name>
</gene>